<dbReference type="EMBL" id="JAPZBS010000002">
    <property type="protein sequence ID" value="KAJ5381773.1"/>
    <property type="molecule type" value="Genomic_DNA"/>
</dbReference>
<keyword evidence="3" id="KW-1185">Reference proteome</keyword>
<feature type="transmembrane region" description="Helical" evidence="1">
    <location>
        <begin position="32"/>
        <end position="54"/>
    </location>
</feature>
<feature type="transmembrane region" description="Helical" evidence="1">
    <location>
        <begin position="430"/>
        <end position="450"/>
    </location>
</feature>
<protein>
    <submittedName>
        <fullName evidence="2">Uncharacterized protein</fullName>
    </submittedName>
</protein>
<accession>A0A9W9VGX3</accession>
<keyword evidence="1" id="KW-1133">Transmembrane helix</keyword>
<feature type="transmembrane region" description="Helical" evidence="1">
    <location>
        <begin position="163"/>
        <end position="186"/>
    </location>
</feature>
<feature type="transmembrane region" description="Helical" evidence="1">
    <location>
        <begin position="291"/>
        <end position="317"/>
    </location>
</feature>
<feature type="transmembrane region" description="Helical" evidence="1">
    <location>
        <begin position="350"/>
        <end position="375"/>
    </location>
</feature>
<feature type="transmembrane region" description="Helical" evidence="1">
    <location>
        <begin position="407"/>
        <end position="424"/>
    </location>
</feature>
<reference evidence="2" key="1">
    <citation type="submission" date="2022-11" db="EMBL/GenBank/DDBJ databases">
        <authorList>
            <person name="Petersen C."/>
        </authorList>
    </citation>
    <scope>NUCLEOTIDE SEQUENCE</scope>
    <source>
        <strain evidence="2">IBT 29864</strain>
    </source>
</reference>
<sequence>MPSSMTKDNVETHAVCKSHHVKVDPDLGTRNFCIAGLAFGWIFASLFLIAGAIMLSSDHFTVPSYLRLKVIMVNFFLHTMRPGKTYPHSHRIQQLHQGSSVFVQLLLNFLVTIILDTTNYIHATTLKWALFKEGRLKFNSNVRLFTSARAHGPNSWYMNSISLLGLAISYGAISAAITDVVIVGQWNEDTHEVEYGPSETSDIIDINGLAIFALGIGVFLQVGVSTYSLLCSNEVKTWNNNLLSNARAWLDGNDATNDLSEDTDPEFTFSSRGVQDSMLSIAPHVQIVRRLIWGFCALFTVWSMSQGIVTATTGYMAENFGDFSSGLEGYWRFYGAMYWDYKKITKSPPYWLGLIIQIIAQSFLTFALHCVELLFNLSRDEAAWRELETVGVDADPSMRSNFSRQTLIMLVMKAIIQWVFGYALTADVSVNIALLPIIALMVLFIVLAIGSEYMLKKRPRGSLPASYGYFERVARLVDDWDHARLFWGDKGCFKDRVCRAGTAGRRLPDLKPDTLYCCHQKED</sequence>
<dbReference type="AlphaFoldDB" id="A0A9W9VGX3"/>
<proteinExistence type="predicted"/>
<feature type="transmembrane region" description="Helical" evidence="1">
    <location>
        <begin position="206"/>
        <end position="230"/>
    </location>
</feature>
<name>A0A9W9VGX3_9EURO</name>
<gene>
    <name evidence="2" type="ORF">N7496_004201</name>
</gene>
<reference evidence="2" key="2">
    <citation type="journal article" date="2023" name="IMA Fungus">
        <title>Comparative genomic study of the Penicillium genus elucidates a diverse pangenome and 15 lateral gene transfer events.</title>
        <authorList>
            <person name="Petersen C."/>
            <person name="Sorensen T."/>
            <person name="Nielsen M.R."/>
            <person name="Sondergaard T.E."/>
            <person name="Sorensen J.L."/>
            <person name="Fitzpatrick D.A."/>
            <person name="Frisvad J.C."/>
            <person name="Nielsen K.L."/>
        </authorList>
    </citation>
    <scope>NUCLEOTIDE SEQUENCE</scope>
    <source>
        <strain evidence="2">IBT 29864</strain>
    </source>
</reference>
<dbReference type="RefSeq" id="XP_056559344.1">
    <property type="nucleotide sequence ID" value="XM_056697132.1"/>
</dbReference>
<dbReference type="Proteomes" id="UP001147782">
    <property type="component" value="Unassembled WGS sequence"/>
</dbReference>
<evidence type="ECO:0000313" key="3">
    <source>
        <dbReference type="Proteomes" id="UP001147782"/>
    </source>
</evidence>
<dbReference type="OrthoDB" id="2688021at2759"/>
<evidence type="ECO:0000256" key="1">
    <source>
        <dbReference type="SAM" id="Phobius"/>
    </source>
</evidence>
<keyword evidence="1" id="KW-0472">Membrane</keyword>
<comment type="caution">
    <text evidence="2">The sequence shown here is derived from an EMBL/GenBank/DDBJ whole genome shotgun (WGS) entry which is preliminary data.</text>
</comment>
<evidence type="ECO:0000313" key="2">
    <source>
        <dbReference type="EMBL" id="KAJ5381773.1"/>
    </source>
</evidence>
<organism evidence="2 3">
    <name type="scientific">Penicillium cataractarum</name>
    <dbReference type="NCBI Taxonomy" id="2100454"/>
    <lineage>
        <taxon>Eukaryota</taxon>
        <taxon>Fungi</taxon>
        <taxon>Dikarya</taxon>
        <taxon>Ascomycota</taxon>
        <taxon>Pezizomycotina</taxon>
        <taxon>Eurotiomycetes</taxon>
        <taxon>Eurotiomycetidae</taxon>
        <taxon>Eurotiales</taxon>
        <taxon>Aspergillaceae</taxon>
        <taxon>Penicillium</taxon>
    </lineage>
</organism>
<dbReference type="GeneID" id="81436309"/>
<keyword evidence="1" id="KW-0812">Transmembrane</keyword>